<evidence type="ECO:0000313" key="2">
    <source>
        <dbReference type="EMBL" id="CAF1525533.1"/>
    </source>
</evidence>
<comment type="caution">
    <text evidence="2">The sequence shown here is derived from an EMBL/GenBank/DDBJ whole genome shotgun (WGS) entry which is preliminary data.</text>
</comment>
<proteinExistence type="predicted"/>
<accession>A0A815V3C3</accession>
<evidence type="ECO:0000313" key="3">
    <source>
        <dbReference type="Proteomes" id="UP000663828"/>
    </source>
</evidence>
<keyword evidence="3" id="KW-1185">Reference proteome</keyword>
<feature type="chain" id="PRO_5032935016" evidence="1">
    <location>
        <begin position="26"/>
        <end position="91"/>
    </location>
</feature>
<dbReference type="Proteomes" id="UP000663828">
    <property type="component" value="Unassembled WGS sequence"/>
</dbReference>
<keyword evidence="1" id="KW-0732">Signal</keyword>
<dbReference type="AlphaFoldDB" id="A0A815V3C3"/>
<gene>
    <name evidence="2" type="ORF">XAT740_LOCUS41079</name>
</gene>
<feature type="signal peptide" evidence="1">
    <location>
        <begin position="1"/>
        <end position="25"/>
    </location>
</feature>
<dbReference type="EMBL" id="CAJNOR010004757">
    <property type="protein sequence ID" value="CAF1525533.1"/>
    <property type="molecule type" value="Genomic_DNA"/>
</dbReference>
<reference evidence="2" key="1">
    <citation type="submission" date="2021-02" db="EMBL/GenBank/DDBJ databases">
        <authorList>
            <person name="Nowell W R."/>
        </authorList>
    </citation>
    <scope>NUCLEOTIDE SEQUENCE</scope>
</reference>
<protein>
    <submittedName>
        <fullName evidence="2">Uncharacterized protein</fullName>
    </submittedName>
</protein>
<evidence type="ECO:0000256" key="1">
    <source>
        <dbReference type="SAM" id="SignalP"/>
    </source>
</evidence>
<name>A0A815V3C3_ADIRI</name>
<sequence>MAVYRPYLILSLTICLFLIFSSCQAYQLFRDISIPNRPIKYHVLSDSDRNIDRMKQYHDTMAQLKHWGRSADEFDYDVVNHYKDPADDDKH</sequence>
<dbReference type="PROSITE" id="PS51257">
    <property type="entry name" value="PROKAR_LIPOPROTEIN"/>
    <property type="match status" value="1"/>
</dbReference>
<organism evidence="2 3">
    <name type="scientific">Adineta ricciae</name>
    <name type="common">Rotifer</name>
    <dbReference type="NCBI Taxonomy" id="249248"/>
    <lineage>
        <taxon>Eukaryota</taxon>
        <taxon>Metazoa</taxon>
        <taxon>Spiralia</taxon>
        <taxon>Gnathifera</taxon>
        <taxon>Rotifera</taxon>
        <taxon>Eurotatoria</taxon>
        <taxon>Bdelloidea</taxon>
        <taxon>Adinetida</taxon>
        <taxon>Adinetidae</taxon>
        <taxon>Adineta</taxon>
    </lineage>
</organism>